<sequence>MGGVALAEGTPVISVDLPYDNYNLQLRGDDVVSRDLQLHRTATEIRGRALGSVAQLTLKKDGVSGAVGTSPVNLKVRTEGDTLLAEGGFIDGPVTLRFNPKELHVYISQCRYELTFAQGVYEGRRSCDSRMLPPVRFSVPPELLKRSPAEQAALLLFALAPAAK</sequence>
<name>A0ABX9K9J2_9BACT</name>
<comment type="caution">
    <text evidence="1">The sequence shown here is derived from an EMBL/GenBank/DDBJ whole genome shotgun (WGS) entry which is preliminary data.</text>
</comment>
<reference evidence="1 2" key="1">
    <citation type="submission" date="2018-08" db="EMBL/GenBank/DDBJ databases">
        <title>Genomic Encyclopedia of Archaeal and Bacterial Type Strains, Phase II (KMG-II): from individual species to whole genera.</title>
        <authorList>
            <person name="Goeker M."/>
        </authorList>
    </citation>
    <scope>NUCLEOTIDE SEQUENCE [LARGE SCALE GENOMIC DNA]</scope>
    <source>
        <strain evidence="1 2">DSM 2261</strain>
    </source>
</reference>
<protein>
    <submittedName>
        <fullName evidence="1">Uncharacterized protein</fullName>
    </submittedName>
</protein>
<proteinExistence type="predicted"/>
<dbReference type="RefSeq" id="WP_053066923.1">
    <property type="nucleotide sequence ID" value="NZ_QUMU01000002.1"/>
</dbReference>
<gene>
    <name evidence="1" type="ORF">ATI61_102451</name>
</gene>
<evidence type="ECO:0000313" key="2">
    <source>
        <dbReference type="Proteomes" id="UP000256345"/>
    </source>
</evidence>
<dbReference type="Proteomes" id="UP000256345">
    <property type="component" value="Unassembled WGS sequence"/>
</dbReference>
<dbReference type="EMBL" id="QUMU01000002">
    <property type="protein sequence ID" value="REG36077.1"/>
    <property type="molecule type" value="Genomic_DNA"/>
</dbReference>
<keyword evidence="2" id="KW-1185">Reference proteome</keyword>
<accession>A0ABX9K9J2</accession>
<evidence type="ECO:0000313" key="1">
    <source>
        <dbReference type="EMBL" id="REG36077.1"/>
    </source>
</evidence>
<organism evidence="1 2">
    <name type="scientific">Archangium gephyra</name>
    <dbReference type="NCBI Taxonomy" id="48"/>
    <lineage>
        <taxon>Bacteria</taxon>
        <taxon>Pseudomonadati</taxon>
        <taxon>Myxococcota</taxon>
        <taxon>Myxococcia</taxon>
        <taxon>Myxococcales</taxon>
        <taxon>Cystobacterineae</taxon>
        <taxon>Archangiaceae</taxon>
        <taxon>Archangium</taxon>
    </lineage>
</organism>